<dbReference type="InterPro" id="IPR001279">
    <property type="entry name" value="Metallo-B-lactamas"/>
</dbReference>
<comment type="similarity">
    <text evidence="3">Belongs to the metallo-beta-lactamase superfamily. RNA-metabolizing metallo-beta-lactamase-like family. INTS9 subfamily.</text>
</comment>
<organism evidence="8">
    <name type="scientific">Mucor ambiguus</name>
    <dbReference type="NCBI Taxonomy" id="91626"/>
    <lineage>
        <taxon>Eukaryota</taxon>
        <taxon>Fungi</taxon>
        <taxon>Fungi incertae sedis</taxon>
        <taxon>Mucoromycota</taxon>
        <taxon>Mucoromycotina</taxon>
        <taxon>Mucoromycetes</taxon>
        <taxon>Mucorales</taxon>
        <taxon>Mucorineae</taxon>
        <taxon>Mucoraceae</taxon>
        <taxon>Mucor</taxon>
    </lineage>
</organism>
<evidence type="ECO:0000313" key="8">
    <source>
        <dbReference type="EMBL" id="GAN04888.1"/>
    </source>
</evidence>
<name>A0A0C9MS39_9FUNG</name>
<dbReference type="PANTHER" id="PTHR46094">
    <property type="entry name" value="INTEGRATOR COMPLEX SUBUNIT 9"/>
    <property type="match status" value="1"/>
</dbReference>
<evidence type="ECO:0000259" key="7">
    <source>
        <dbReference type="SMART" id="SM01027"/>
    </source>
</evidence>
<evidence type="ECO:0000256" key="5">
    <source>
        <dbReference type="ARBA" id="ARBA00023242"/>
    </source>
</evidence>
<dbReference type="Pfam" id="PF16661">
    <property type="entry name" value="Lactamase_B_6"/>
    <property type="match status" value="1"/>
</dbReference>
<dbReference type="STRING" id="91626.A0A0C9MS39"/>
<dbReference type="InterPro" id="IPR036866">
    <property type="entry name" value="RibonucZ/Hydroxyglut_hydro"/>
</dbReference>
<reference evidence="8" key="1">
    <citation type="submission" date="2014-09" db="EMBL/GenBank/DDBJ databases">
        <title>Draft genome sequence of an oleaginous Mucoromycotina fungus Mucor ambiguus NBRC6742.</title>
        <authorList>
            <person name="Takeda I."/>
            <person name="Yamane N."/>
            <person name="Morita T."/>
            <person name="Tamano K."/>
            <person name="Machida M."/>
            <person name="Baker S."/>
            <person name="Koike H."/>
        </authorList>
    </citation>
    <scope>NUCLEOTIDE SEQUENCE</scope>
    <source>
        <strain evidence="8">NBRC 6742</strain>
    </source>
</reference>
<dbReference type="SUPFAM" id="SSF56281">
    <property type="entry name" value="Metallo-hydrolase/oxidoreductase"/>
    <property type="match status" value="1"/>
</dbReference>
<dbReference type="OrthoDB" id="5600060at2759"/>
<sequence length="671" mass="74977">MKIQCLDHKGSTSNTFLCKINQHTILINCPIETLTIPQPQSQQEQGDALDGQEDDGSNSNDLGSILSTFSAQGKRTADTQYSSLTTSLKNCDHPSVFRVPDFSLIDMDSIDLVLIANSECILGLPFLTEYLGYKGRIIATEPTIEYGKQRMEELVLYHGHNNTSRTEPTVATHFSQLGDLAQPSEGWRSIYTLKDITSCIEKVQPVRYTETLSLFSTLNLVAYSSGYSLGSANWLLETSFKRIAFLSSSSVYANLHPAPFDPDILKDADVVVVGGLSQQSERELSFERAKAKLYVHLARTNQSLHNSVIVAPPMGILFDLIGDIEEYFKSLGKEIGHERHQTPIYVANPIADQSLKYANICGEWMNSGRHDLLYLPQMPLAHGELMNTGAVKTIVSLEASVLSETSIREPCIVFTGDSTCITKGPLMWFLNYYGHSELNTCIFIDPNSPQDIQHDIPVGCKMNLIRLPLDTRLKLEDIPSILHTHWQHLGSNARHLLIPGIKGAELVKEEQSQETQVHIYHQGVVSIDVNRDWERVSVSEKLAKTIDPTMVPNTDGIHFSAWAPINGSLNYYNNRLEIHPSINVKDDQALVLDHKSELRIHTELNATIRRFEEHAIPIHITKDINGVTTIELPSDMNAKIIMNGLSTTVIASDDKVRDLLRRITVTDSREL</sequence>
<evidence type="ECO:0000256" key="6">
    <source>
        <dbReference type="SAM" id="MobiDB-lite"/>
    </source>
</evidence>
<accession>A0A0C9MS39</accession>
<feature type="domain" description="Beta-Casp" evidence="7">
    <location>
        <begin position="317"/>
        <end position="456"/>
    </location>
</feature>
<dbReference type="EMBL" id="DF836365">
    <property type="protein sequence ID" value="GAN04888.1"/>
    <property type="molecule type" value="Genomic_DNA"/>
</dbReference>
<keyword evidence="9" id="KW-1185">Reference proteome</keyword>
<dbReference type="GO" id="GO:0005737">
    <property type="term" value="C:cytoplasm"/>
    <property type="evidence" value="ECO:0007669"/>
    <property type="project" value="UniProtKB-SubCell"/>
</dbReference>
<dbReference type="GO" id="GO:0034472">
    <property type="term" value="P:snRNA 3'-end processing"/>
    <property type="evidence" value="ECO:0007669"/>
    <property type="project" value="TreeGrafter"/>
</dbReference>
<evidence type="ECO:0000256" key="1">
    <source>
        <dbReference type="ARBA" id="ARBA00004123"/>
    </source>
</evidence>
<dbReference type="InterPro" id="IPR027074">
    <property type="entry name" value="Integrator_9su"/>
</dbReference>
<evidence type="ECO:0000313" key="9">
    <source>
        <dbReference type="Proteomes" id="UP000053815"/>
    </source>
</evidence>
<evidence type="ECO:0000256" key="4">
    <source>
        <dbReference type="ARBA" id="ARBA00022490"/>
    </source>
</evidence>
<protein>
    <submittedName>
        <fullName evidence="8">Integrator complex subunit 9-like</fullName>
    </submittedName>
</protein>
<keyword evidence="5" id="KW-0539">Nucleus</keyword>
<dbReference type="GO" id="GO:0032039">
    <property type="term" value="C:integrator complex"/>
    <property type="evidence" value="ECO:0007669"/>
    <property type="project" value="InterPro"/>
</dbReference>
<evidence type="ECO:0000256" key="3">
    <source>
        <dbReference type="ARBA" id="ARBA00006861"/>
    </source>
</evidence>
<dbReference type="AlphaFoldDB" id="A0A0C9MS39"/>
<dbReference type="InterPro" id="IPR022712">
    <property type="entry name" value="Beta_Casp"/>
</dbReference>
<feature type="region of interest" description="Disordered" evidence="6">
    <location>
        <begin position="38"/>
        <end position="62"/>
    </location>
</feature>
<comment type="subcellular location">
    <subcellularLocation>
        <location evidence="2">Cytoplasm</location>
    </subcellularLocation>
    <subcellularLocation>
        <location evidence="1">Nucleus</location>
    </subcellularLocation>
</comment>
<dbReference type="PANTHER" id="PTHR46094:SF1">
    <property type="entry name" value="INTEGRATOR COMPLEX SUBUNIT 9"/>
    <property type="match status" value="1"/>
</dbReference>
<evidence type="ECO:0000256" key="2">
    <source>
        <dbReference type="ARBA" id="ARBA00004496"/>
    </source>
</evidence>
<proteinExistence type="inferred from homology"/>
<keyword evidence="4" id="KW-0963">Cytoplasm</keyword>
<dbReference type="Proteomes" id="UP000053815">
    <property type="component" value="Unassembled WGS sequence"/>
</dbReference>
<gene>
    <name evidence="8" type="ORF">MAM1_0076d04354</name>
</gene>
<dbReference type="Gene3D" id="3.60.15.10">
    <property type="entry name" value="Ribonuclease Z/Hydroxyacylglutathione hydrolase-like"/>
    <property type="match status" value="1"/>
</dbReference>
<dbReference type="SMART" id="SM01027">
    <property type="entry name" value="Beta-Casp"/>
    <property type="match status" value="1"/>
</dbReference>